<keyword evidence="2 7" id="KW-0812">Transmembrane</keyword>
<comment type="subcellular location">
    <subcellularLocation>
        <location evidence="7">Cell membrane</location>
        <topology evidence="7">Multi-pass membrane protein</topology>
    </subcellularLocation>
    <subcellularLocation>
        <location evidence="1">Membrane</location>
        <topology evidence="1">Multi-pass membrane protein</topology>
    </subcellularLocation>
</comment>
<organism evidence="8 9">
    <name type="scientific">Sporichthya brevicatena</name>
    <dbReference type="NCBI Taxonomy" id="171442"/>
    <lineage>
        <taxon>Bacteria</taxon>
        <taxon>Bacillati</taxon>
        <taxon>Actinomycetota</taxon>
        <taxon>Actinomycetes</taxon>
        <taxon>Sporichthyales</taxon>
        <taxon>Sporichthyaceae</taxon>
        <taxon>Sporichthya</taxon>
    </lineage>
</organism>
<evidence type="ECO:0000313" key="9">
    <source>
        <dbReference type="Proteomes" id="UP001500957"/>
    </source>
</evidence>
<evidence type="ECO:0000256" key="3">
    <source>
        <dbReference type="ARBA" id="ARBA00022927"/>
    </source>
</evidence>
<feature type="transmembrane region" description="Helical" evidence="7">
    <location>
        <begin position="54"/>
        <end position="75"/>
    </location>
</feature>
<name>A0ABN1GXF3_9ACTN</name>
<dbReference type="InterPro" id="IPR002033">
    <property type="entry name" value="TatC"/>
</dbReference>
<dbReference type="NCBIfam" id="TIGR00945">
    <property type="entry name" value="tatC"/>
    <property type="match status" value="1"/>
</dbReference>
<comment type="caution">
    <text evidence="7">Lacks conserved residue(s) required for the propagation of feature annotation.</text>
</comment>
<feature type="transmembrane region" description="Helical" evidence="7">
    <location>
        <begin position="171"/>
        <end position="189"/>
    </location>
</feature>
<keyword evidence="7" id="KW-0813">Transport</keyword>
<feature type="transmembrane region" description="Helical" evidence="7">
    <location>
        <begin position="195"/>
        <end position="216"/>
    </location>
</feature>
<evidence type="ECO:0000256" key="5">
    <source>
        <dbReference type="ARBA" id="ARBA00023010"/>
    </source>
</evidence>
<reference evidence="8 9" key="1">
    <citation type="journal article" date="2019" name="Int. J. Syst. Evol. Microbiol.">
        <title>The Global Catalogue of Microorganisms (GCM) 10K type strain sequencing project: providing services to taxonomists for standard genome sequencing and annotation.</title>
        <authorList>
            <consortium name="The Broad Institute Genomics Platform"/>
            <consortium name="The Broad Institute Genome Sequencing Center for Infectious Disease"/>
            <person name="Wu L."/>
            <person name="Ma J."/>
        </authorList>
    </citation>
    <scope>NUCLEOTIDE SEQUENCE [LARGE SCALE GENOMIC DNA]</scope>
    <source>
        <strain evidence="8 9">JCM 10671</strain>
    </source>
</reference>
<protein>
    <recommendedName>
        <fullName evidence="7">Sec-independent protein translocase protein TatC</fullName>
    </recommendedName>
</protein>
<comment type="function">
    <text evidence="7">Part of the twin-arginine translocation (Tat) system that transports large folded proteins containing a characteristic twin-arginine motif in their signal peptide across membranes. Together with TatB, TatC is part of a receptor directly interacting with Tat signal peptides.</text>
</comment>
<keyword evidence="5 7" id="KW-0811">Translocation</keyword>
<sequence length="235" mass="25578">MVLGSIVCFIFYEQIVEALITPICESGANGVRDGECGALVVTGVIGPLSLQLKVALYGGLIVTSPLWLWQLWAFLAPGLHRREKKWAYIFAGFGGPLFAAGATLAYVMLPVAVKILLGFAPGDIGNLVPLNEYIDFVLRFLIVFGVAFELPLVLVVMNIAGIVTSKQIRSWWRQMIFGIAVFAAIATPTPDPYSMLALMTPVALLYGVAIIITAILDRRKNRQMAELTGDHEDLP</sequence>
<evidence type="ECO:0000256" key="1">
    <source>
        <dbReference type="ARBA" id="ARBA00004141"/>
    </source>
</evidence>
<dbReference type="EMBL" id="BAAAHE010000021">
    <property type="protein sequence ID" value="GAA0622668.1"/>
    <property type="molecule type" value="Genomic_DNA"/>
</dbReference>
<keyword evidence="4 7" id="KW-1133">Transmembrane helix</keyword>
<evidence type="ECO:0000256" key="2">
    <source>
        <dbReference type="ARBA" id="ARBA00022692"/>
    </source>
</evidence>
<evidence type="ECO:0000256" key="7">
    <source>
        <dbReference type="HAMAP-Rule" id="MF_00902"/>
    </source>
</evidence>
<keyword evidence="6 7" id="KW-0472">Membrane</keyword>
<dbReference type="PRINTS" id="PR01840">
    <property type="entry name" value="TATCFAMILY"/>
</dbReference>
<comment type="similarity">
    <text evidence="7">Belongs to the TatC family.</text>
</comment>
<feature type="transmembrane region" description="Helical" evidence="7">
    <location>
        <begin position="136"/>
        <end position="159"/>
    </location>
</feature>
<gene>
    <name evidence="7 8" type="primary">tatC</name>
    <name evidence="8" type="ORF">GCM10009547_27010</name>
</gene>
<evidence type="ECO:0000313" key="8">
    <source>
        <dbReference type="EMBL" id="GAA0622668.1"/>
    </source>
</evidence>
<comment type="caution">
    <text evidence="8">The sequence shown here is derived from an EMBL/GenBank/DDBJ whole genome shotgun (WGS) entry which is preliminary data.</text>
</comment>
<evidence type="ECO:0000256" key="6">
    <source>
        <dbReference type="ARBA" id="ARBA00023136"/>
    </source>
</evidence>
<dbReference type="PANTHER" id="PTHR30371:SF0">
    <property type="entry name" value="SEC-INDEPENDENT PROTEIN TRANSLOCASE PROTEIN TATC, CHLOROPLASTIC-RELATED"/>
    <property type="match status" value="1"/>
</dbReference>
<comment type="subunit">
    <text evidence="7">The Tat system comprises two distinct complexes: a TatABC complex, containing multiple copies of TatA, TatB and TatC subunits, and a separate TatA complex, containing only TatA subunits. Substrates initially bind to the TatABC complex, which probably triggers association of the separate TatA complex to form the active translocon.</text>
</comment>
<dbReference type="Proteomes" id="UP001500957">
    <property type="component" value="Unassembled WGS sequence"/>
</dbReference>
<dbReference type="PANTHER" id="PTHR30371">
    <property type="entry name" value="SEC-INDEPENDENT PROTEIN TRANSLOCASE PROTEIN TATC"/>
    <property type="match status" value="1"/>
</dbReference>
<feature type="transmembrane region" description="Helical" evidence="7">
    <location>
        <begin position="87"/>
        <end position="109"/>
    </location>
</feature>
<dbReference type="HAMAP" id="MF_00902">
    <property type="entry name" value="TatC"/>
    <property type="match status" value="1"/>
</dbReference>
<proteinExistence type="inferred from homology"/>
<dbReference type="Pfam" id="PF00902">
    <property type="entry name" value="TatC"/>
    <property type="match status" value="1"/>
</dbReference>
<keyword evidence="7" id="KW-1003">Cell membrane</keyword>
<keyword evidence="3 7" id="KW-0653">Protein transport</keyword>
<accession>A0ABN1GXF3</accession>
<evidence type="ECO:0000256" key="4">
    <source>
        <dbReference type="ARBA" id="ARBA00022989"/>
    </source>
</evidence>
<keyword evidence="9" id="KW-1185">Reference proteome</keyword>